<dbReference type="InterPro" id="IPR036770">
    <property type="entry name" value="Ankyrin_rpt-contain_sf"/>
</dbReference>
<evidence type="ECO:0000313" key="5">
    <source>
        <dbReference type="EMBL" id="KAK3320233.1"/>
    </source>
</evidence>
<evidence type="ECO:0000256" key="3">
    <source>
        <dbReference type="PROSITE-ProRule" id="PRU00023"/>
    </source>
</evidence>
<evidence type="ECO:0000256" key="4">
    <source>
        <dbReference type="SAM" id="MobiDB-lite"/>
    </source>
</evidence>
<feature type="repeat" description="ANK" evidence="3">
    <location>
        <begin position="171"/>
        <end position="200"/>
    </location>
</feature>
<reference evidence="5" key="2">
    <citation type="submission" date="2023-06" db="EMBL/GenBank/DDBJ databases">
        <authorList>
            <consortium name="Lawrence Berkeley National Laboratory"/>
            <person name="Haridas S."/>
            <person name="Hensen N."/>
            <person name="Bonometti L."/>
            <person name="Westerberg I."/>
            <person name="Brannstrom I.O."/>
            <person name="Guillou S."/>
            <person name="Cros-Aarteil S."/>
            <person name="Calhoun S."/>
            <person name="Kuo A."/>
            <person name="Mondo S."/>
            <person name="Pangilinan J."/>
            <person name="Riley R."/>
            <person name="Labutti K."/>
            <person name="Andreopoulos B."/>
            <person name="Lipzen A."/>
            <person name="Chen C."/>
            <person name="Yanf M."/>
            <person name="Daum C."/>
            <person name="Ng V."/>
            <person name="Clum A."/>
            <person name="Steindorff A."/>
            <person name="Ohm R."/>
            <person name="Martin F."/>
            <person name="Silar P."/>
            <person name="Natvig D."/>
            <person name="Lalanne C."/>
            <person name="Gautier V."/>
            <person name="Ament-Velasquez S.L."/>
            <person name="Kruys A."/>
            <person name="Hutchinson M.I."/>
            <person name="Powell A.J."/>
            <person name="Barry K."/>
            <person name="Miller A.N."/>
            <person name="Grigoriev I.V."/>
            <person name="Debuchy R."/>
            <person name="Gladieux P."/>
            <person name="Thoren M.H."/>
            <person name="Johannesson H."/>
        </authorList>
    </citation>
    <scope>NUCLEOTIDE SEQUENCE</scope>
    <source>
        <strain evidence="5">SMH4131-1</strain>
    </source>
</reference>
<evidence type="ECO:0000256" key="2">
    <source>
        <dbReference type="ARBA" id="ARBA00023043"/>
    </source>
</evidence>
<dbReference type="PANTHER" id="PTHR24198">
    <property type="entry name" value="ANKYRIN REPEAT AND PROTEIN KINASE DOMAIN-CONTAINING PROTEIN"/>
    <property type="match status" value="1"/>
</dbReference>
<dbReference type="EMBL" id="JAUEPO010000006">
    <property type="protein sequence ID" value="KAK3320233.1"/>
    <property type="molecule type" value="Genomic_DNA"/>
</dbReference>
<protein>
    <submittedName>
        <fullName evidence="5">Ankyrin repeat-containing domain protein</fullName>
    </submittedName>
</protein>
<dbReference type="Pfam" id="PF00023">
    <property type="entry name" value="Ank"/>
    <property type="match status" value="2"/>
</dbReference>
<dbReference type="Gene3D" id="1.25.40.20">
    <property type="entry name" value="Ankyrin repeat-containing domain"/>
    <property type="match status" value="2"/>
</dbReference>
<proteinExistence type="predicted"/>
<sequence length="713" mass="79854">MFSIMSLANETLDHVMNYLEDEQDIVSLLLVNRRISDVAKRILYKKATADPVRGKTVFLWAAELGRPNALANILSCKVNPNCLYLSSILRSRLMDVFTAQGRRGIAGPTLDNVLSDVIHREKACRHRDYRGGVTPRSLQYPGVAYHECSLEHFGPKANGNDPTGRFYWYWSPIHLAALRGDNEMIGMLLNQGADIEAQSCGLCDCAYPSPNDGSRMHLGNKVTPKKQHPVWTALHVAMCARQESTVRLLLSRGASIQVGGLQRSSHRPDPAHKLAPDALNFTAYLSAAWLGSVEMCKILDEWKASQPTSGANSDSPLRYWQNALQLAASSGHIRTVGRYLLERRRGQWFVPNRAWDPLSLLCQQYRFADARWLAELTLSLGRDPRDLSNGLRNLCDLRPATTPATASLRDQQDQIHNQQPTQSPPSAPTLQASRPIRLALARYLIDHGVDPNDEPRAALERTHRTWPDHPTPLVLAETSSFPEMVELLLTLDGNPQNQNPARQARTSALFSVLDRNPADRTADDLATVRLLLGDHRAPLTRNGDGQGAMLTHLDKIMDHYRDLEEDDDEEKWVVPEGWVDIAMLLLERGAVAGASDEVWREMFVRASRGGDEPCRLLGEFREPGSVLDEETFRRMIAVPEEWDNHSLDVDEAEDLVKWLLEQFVVQGSGGLRVSGEFLEWMFGYFYDRAGWGVVGMLGPFFARHTNGPRALSA</sequence>
<dbReference type="SUPFAM" id="SSF48403">
    <property type="entry name" value="Ankyrin repeat"/>
    <property type="match status" value="1"/>
</dbReference>
<dbReference type="InterPro" id="IPR002110">
    <property type="entry name" value="Ankyrin_rpt"/>
</dbReference>
<dbReference type="Proteomes" id="UP001286456">
    <property type="component" value="Unassembled WGS sequence"/>
</dbReference>
<accession>A0AAE0I7X4</accession>
<dbReference type="PROSITE" id="PS50297">
    <property type="entry name" value="ANK_REP_REGION"/>
    <property type="match status" value="1"/>
</dbReference>
<name>A0AAE0I7X4_9PEZI</name>
<reference evidence="5" key="1">
    <citation type="journal article" date="2023" name="Mol. Phylogenet. Evol.">
        <title>Genome-scale phylogeny and comparative genomics of the fungal order Sordariales.</title>
        <authorList>
            <person name="Hensen N."/>
            <person name="Bonometti L."/>
            <person name="Westerberg I."/>
            <person name="Brannstrom I.O."/>
            <person name="Guillou S."/>
            <person name="Cros-Aarteil S."/>
            <person name="Calhoun S."/>
            <person name="Haridas S."/>
            <person name="Kuo A."/>
            <person name="Mondo S."/>
            <person name="Pangilinan J."/>
            <person name="Riley R."/>
            <person name="LaButti K."/>
            <person name="Andreopoulos B."/>
            <person name="Lipzen A."/>
            <person name="Chen C."/>
            <person name="Yan M."/>
            <person name="Daum C."/>
            <person name="Ng V."/>
            <person name="Clum A."/>
            <person name="Steindorff A."/>
            <person name="Ohm R.A."/>
            <person name="Martin F."/>
            <person name="Silar P."/>
            <person name="Natvig D.O."/>
            <person name="Lalanne C."/>
            <person name="Gautier V."/>
            <person name="Ament-Velasquez S.L."/>
            <person name="Kruys A."/>
            <person name="Hutchinson M.I."/>
            <person name="Powell A.J."/>
            <person name="Barry K."/>
            <person name="Miller A.N."/>
            <person name="Grigoriev I.V."/>
            <person name="Debuchy R."/>
            <person name="Gladieux P."/>
            <person name="Hiltunen Thoren M."/>
            <person name="Johannesson H."/>
        </authorList>
    </citation>
    <scope>NUCLEOTIDE SEQUENCE</scope>
    <source>
        <strain evidence="5">SMH4131-1</strain>
    </source>
</reference>
<dbReference type="PANTHER" id="PTHR24198:SF165">
    <property type="entry name" value="ANKYRIN REPEAT-CONTAINING PROTEIN-RELATED"/>
    <property type="match status" value="1"/>
</dbReference>
<comment type="caution">
    <text evidence="5">The sequence shown here is derived from an EMBL/GenBank/DDBJ whole genome shotgun (WGS) entry which is preliminary data.</text>
</comment>
<keyword evidence="2 3" id="KW-0040">ANK repeat</keyword>
<keyword evidence="1" id="KW-0677">Repeat</keyword>
<evidence type="ECO:0000256" key="1">
    <source>
        <dbReference type="ARBA" id="ARBA00022737"/>
    </source>
</evidence>
<keyword evidence="6" id="KW-1185">Reference proteome</keyword>
<evidence type="ECO:0000313" key="6">
    <source>
        <dbReference type="Proteomes" id="UP001286456"/>
    </source>
</evidence>
<organism evidence="5 6">
    <name type="scientific">Cercophora scortea</name>
    <dbReference type="NCBI Taxonomy" id="314031"/>
    <lineage>
        <taxon>Eukaryota</taxon>
        <taxon>Fungi</taxon>
        <taxon>Dikarya</taxon>
        <taxon>Ascomycota</taxon>
        <taxon>Pezizomycotina</taxon>
        <taxon>Sordariomycetes</taxon>
        <taxon>Sordariomycetidae</taxon>
        <taxon>Sordariales</taxon>
        <taxon>Lasiosphaeriaceae</taxon>
        <taxon>Cercophora</taxon>
    </lineage>
</organism>
<feature type="region of interest" description="Disordered" evidence="4">
    <location>
        <begin position="405"/>
        <end position="431"/>
    </location>
</feature>
<gene>
    <name evidence="5" type="ORF">B0T19DRAFT_446000</name>
</gene>
<dbReference type="PROSITE" id="PS50088">
    <property type="entry name" value="ANK_REPEAT"/>
    <property type="match status" value="1"/>
</dbReference>
<dbReference type="AlphaFoldDB" id="A0AAE0I7X4"/>
<feature type="compositionally biased region" description="Polar residues" evidence="4">
    <location>
        <begin position="405"/>
        <end position="417"/>
    </location>
</feature>
<dbReference type="SMART" id="SM00248">
    <property type="entry name" value="ANK"/>
    <property type="match status" value="5"/>
</dbReference>